<accession>A0A3B0VP66</accession>
<dbReference type="GO" id="GO:0030170">
    <property type="term" value="F:pyridoxal phosphate binding"/>
    <property type="evidence" value="ECO:0007669"/>
    <property type="project" value="TreeGrafter"/>
</dbReference>
<evidence type="ECO:0000313" key="1">
    <source>
        <dbReference type="EMBL" id="VAW33956.1"/>
    </source>
</evidence>
<dbReference type="InterPro" id="IPR015422">
    <property type="entry name" value="PyrdxlP-dep_Trfase_small"/>
</dbReference>
<dbReference type="SUPFAM" id="SSF53383">
    <property type="entry name" value="PLP-dependent transferases"/>
    <property type="match status" value="1"/>
</dbReference>
<dbReference type="EMBL" id="UOEY01000001">
    <property type="protein sequence ID" value="VAW33956.1"/>
    <property type="molecule type" value="Genomic_DNA"/>
</dbReference>
<keyword evidence="1" id="KW-0808">Transferase</keyword>
<dbReference type="Gene3D" id="3.40.640.10">
    <property type="entry name" value="Type I PLP-dependent aspartate aminotransferase-like (Major domain)"/>
    <property type="match status" value="1"/>
</dbReference>
<sequence length="399" mass="43251">MPGFEVFGDEEKREVLDVFDTGVLFRYEFGQQRGGVYKVRQFEEAFAAYTGAGFAQAVTSGTAALKVAMTALGVGAGDEVITQGFTFVATWEAILDTGAVPVFTEVDETLNMDPADLERKITDRTRAIIPVHMLGAQARIEEIVAIAAKHDIPVLEDTAQASGARLHGQHLGTFGACGTFSFDAVKTMTTGEGGMIITGDEKLWRAMSEYHDHGHDHAENPGGRGADGRSFIGFNYRMMELQGAIGLAQLAKLDGMVAAQKANKKVIKQAAAAIPGVTFRTILDEEGDSATFLAFMLPDAERAAAVNQVLRDNGAGAINFGENTWHFYPRWEHLARGATLCHDGWPFSYQGKRRVVYDPGALPRSAELMNRTLVYQIPVKLSEQQRTTMVSALGRAAGL</sequence>
<dbReference type="InterPro" id="IPR015421">
    <property type="entry name" value="PyrdxlP-dep_Trfase_major"/>
</dbReference>
<reference evidence="1" key="1">
    <citation type="submission" date="2018-06" db="EMBL/GenBank/DDBJ databases">
        <authorList>
            <person name="Zhirakovskaya E."/>
        </authorList>
    </citation>
    <scope>NUCLEOTIDE SEQUENCE</scope>
</reference>
<dbReference type="InterPro" id="IPR015424">
    <property type="entry name" value="PyrdxlP-dep_Trfase"/>
</dbReference>
<protein>
    <submittedName>
        <fullName evidence="1">4-keto-6-deoxy-N-Acetyl-D-hexosaminyl-(Lipid carrier) aminotransferase</fullName>
    </submittedName>
</protein>
<dbReference type="InterPro" id="IPR000653">
    <property type="entry name" value="DegT/StrS_aminotransferase"/>
</dbReference>
<organism evidence="1">
    <name type="scientific">hydrothermal vent metagenome</name>
    <dbReference type="NCBI Taxonomy" id="652676"/>
    <lineage>
        <taxon>unclassified sequences</taxon>
        <taxon>metagenomes</taxon>
        <taxon>ecological metagenomes</taxon>
    </lineage>
</organism>
<dbReference type="PANTHER" id="PTHR30244">
    <property type="entry name" value="TRANSAMINASE"/>
    <property type="match status" value="1"/>
</dbReference>
<dbReference type="CDD" id="cd00616">
    <property type="entry name" value="AHBA_syn"/>
    <property type="match status" value="1"/>
</dbReference>
<proteinExistence type="predicted"/>
<dbReference type="Gene3D" id="3.90.1150.10">
    <property type="entry name" value="Aspartate Aminotransferase, domain 1"/>
    <property type="match status" value="1"/>
</dbReference>
<name>A0A3B0VP66_9ZZZZ</name>
<gene>
    <name evidence="1" type="ORF">MNBD_DELTA04-1397</name>
</gene>
<dbReference type="GO" id="GO:0000271">
    <property type="term" value="P:polysaccharide biosynthetic process"/>
    <property type="evidence" value="ECO:0007669"/>
    <property type="project" value="TreeGrafter"/>
</dbReference>
<keyword evidence="1" id="KW-0032">Aminotransferase</keyword>
<dbReference type="AlphaFoldDB" id="A0A3B0VP66"/>
<dbReference type="PIRSF" id="PIRSF000390">
    <property type="entry name" value="PLP_StrS"/>
    <property type="match status" value="1"/>
</dbReference>
<dbReference type="PANTHER" id="PTHR30244:SF34">
    <property type="entry name" value="DTDP-4-AMINO-4,6-DIDEOXYGALACTOSE TRANSAMINASE"/>
    <property type="match status" value="1"/>
</dbReference>
<dbReference type="Pfam" id="PF01041">
    <property type="entry name" value="DegT_DnrJ_EryC1"/>
    <property type="match status" value="1"/>
</dbReference>
<dbReference type="GO" id="GO:0008483">
    <property type="term" value="F:transaminase activity"/>
    <property type="evidence" value="ECO:0007669"/>
    <property type="project" value="UniProtKB-KW"/>
</dbReference>